<accession>A0ABS6H2T0</accession>
<reference evidence="1 2" key="1">
    <citation type="submission" date="2021-01" db="EMBL/GenBank/DDBJ databases">
        <title>Roseomonas sp. nov, a bacterium isolated from an oil production mixture in Yumen Oilfield.</title>
        <authorList>
            <person name="Wu D."/>
        </authorList>
    </citation>
    <scope>NUCLEOTIDE SEQUENCE [LARGE SCALE GENOMIC DNA]</scope>
    <source>
        <strain evidence="1 2">ROY-5-3</strain>
    </source>
</reference>
<organism evidence="1 2">
    <name type="scientific">Falsiroseomonas oleicola</name>
    <dbReference type="NCBI Taxonomy" id="2801474"/>
    <lineage>
        <taxon>Bacteria</taxon>
        <taxon>Pseudomonadati</taxon>
        <taxon>Pseudomonadota</taxon>
        <taxon>Alphaproteobacteria</taxon>
        <taxon>Acetobacterales</taxon>
        <taxon>Roseomonadaceae</taxon>
        <taxon>Falsiroseomonas</taxon>
    </lineage>
</organism>
<keyword evidence="2" id="KW-1185">Reference proteome</keyword>
<sequence length="95" mass="10330">MTGDWVWDPRKAAANRAKHGVSFDLAVLVLGDPLALSQPDPHPDGDRWLTLGRPVAALPALLLVVHTEPHPAGSGRIISARRATAAERRAYERDH</sequence>
<dbReference type="EMBL" id="JAERQM010000001">
    <property type="protein sequence ID" value="MBU8542979.1"/>
    <property type="molecule type" value="Genomic_DNA"/>
</dbReference>
<dbReference type="InterPro" id="IPR007460">
    <property type="entry name" value="BrnT_toxin"/>
</dbReference>
<proteinExistence type="predicted"/>
<name>A0ABS6H2T0_9PROT</name>
<evidence type="ECO:0000313" key="2">
    <source>
        <dbReference type="Proteomes" id="UP000689967"/>
    </source>
</evidence>
<dbReference type="Proteomes" id="UP000689967">
    <property type="component" value="Unassembled WGS sequence"/>
</dbReference>
<gene>
    <name evidence="1" type="ORF">JJQ90_04645</name>
</gene>
<protein>
    <submittedName>
        <fullName evidence="1">BrnT family toxin</fullName>
    </submittedName>
</protein>
<dbReference type="RefSeq" id="WP_216873266.1">
    <property type="nucleotide sequence ID" value="NZ_JAERQM010000001.1"/>
</dbReference>
<comment type="caution">
    <text evidence="1">The sequence shown here is derived from an EMBL/GenBank/DDBJ whole genome shotgun (WGS) entry which is preliminary data.</text>
</comment>
<evidence type="ECO:0000313" key="1">
    <source>
        <dbReference type="EMBL" id="MBU8542979.1"/>
    </source>
</evidence>
<dbReference type="Pfam" id="PF04365">
    <property type="entry name" value="BrnT_toxin"/>
    <property type="match status" value="1"/>
</dbReference>